<dbReference type="EMBL" id="MU005769">
    <property type="protein sequence ID" value="KAF2710351.1"/>
    <property type="molecule type" value="Genomic_DNA"/>
</dbReference>
<protein>
    <submittedName>
        <fullName evidence="2">Uncharacterized protein</fullName>
    </submittedName>
</protein>
<sequence>MSNTRLILFLAIFIPGVCVLTSILVWSVILCGRRNRLPRPLAPAPLPAPAPIPEPRPRASYVPLVAREPAPTPFPGGNRVVSNSLLTAKLPYRHGRYSSTFSLHRQQRAGRRP</sequence>
<keyword evidence="1" id="KW-0472">Membrane</keyword>
<name>A0A6G1KD31_9PLEO</name>
<dbReference type="AlphaFoldDB" id="A0A6G1KD31"/>
<reference evidence="2" key="1">
    <citation type="journal article" date="2020" name="Stud. Mycol.">
        <title>101 Dothideomycetes genomes: a test case for predicting lifestyles and emergence of pathogens.</title>
        <authorList>
            <person name="Haridas S."/>
            <person name="Albert R."/>
            <person name="Binder M."/>
            <person name="Bloem J."/>
            <person name="Labutti K."/>
            <person name="Salamov A."/>
            <person name="Andreopoulos B."/>
            <person name="Baker S."/>
            <person name="Barry K."/>
            <person name="Bills G."/>
            <person name="Bluhm B."/>
            <person name="Cannon C."/>
            <person name="Castanera R."/>
            <person name="Culley D."/>
            <person name="Daum C."/>
            <person name="Ezra D."/>
            <person name="Gonzalez J."/>
            <person name="Henrissat B."/>
            <person name="Kuo A."/>
            <person name="Liang C."/>
            <person name="Lipzen A."/>
            <person name="Lutzoni F."/>
            <person name="Magnuson J."/>
            <person name="Mondo S."/>
            <person name="Nolan M."/>
            <person name="Ohm R."/>
            <person name="Pangilinan J."/>
            <person name="Park H.-J."/>
            <person name="Ramirez L."/>
            <person name="Alfaro M."/>
            <person name="Sun H."/>
            <person name="Tritt A."/>
            <person name="Yoshinaga Y."/>
            <person name="Zwiers L.-H."/>
            <person name="Turgeon B."/>
            <person name="Goodwin S."/>
            <person name="Spatafora J."/>
            <person name="Crous P."/>
            <person name="Grigoriev I."/>
        </authorList>
    </citation>
    <scope>NUCLEOTIDE SEQUENCE</scope>
    <source>
        <strain evidence="2">CBS 279.74</strain>
    </source>
</reference>
<keyword evidence="1" id="KW-1133">Transmembrane helix</keyword>
<gene>
    <name evidence="2" type="ORF">K504DRAFT_466769</name>
</gene>
<keyword evidence="1" id="KW-0812">Transmembrane</keyword>
<evidence type="ECO:0000256" key="1">
    <source>
        <dbReference type="SAM" id="Phobius"/>
    </source>
</evidence>
<dbReference type="Proteomes" id="UP000799428">
    <property type="component" value="Unassembled WGS sequence"/>
</dbReference>
<proteinExistence type="predicted"/>
<accession>A0A6G1KD31</accession>
<evidence type="ECO:0000313" key="2">
    <source>
        <dbReference type="EMBL" id="KAF2710351.1"/>
    </source>
</evidence>
<organism evidence="2 3">
    <name type="scientific">Pleomassaria siparia CBS 279.74</name>
    <dbReference type="NCBI Taxonomy" id="1314801"/>
    <lineage>
        <taxon>Eukaryota</taxon>
        <taxon>Fungi</taxon>
        <taxon>Dikarya</taxon>
        <taxon>Ascomycota</taxon>
        <taxon>Pezizomycotina</taxon>
        <taxon>Dothideomycetes</taxon>
        <taxon>Pleosporomycetidae</taxon>
        <taxon>Pleosporales</taxon>
        <taxon>Pleomassariaceae</taxon>
        <taxon>Pleomassaria</taxon>
    </lineage>
</organism>
<evidence type="ECO:0000313" key="3">
    <source>
        <dbReference type="Proteomes" id="UP000799428"/>
    </source>
</evidence>
<keyword evidence="3" id="KW-1185">Reference proteome</keyword>
<feature type="transmembrane region" description="Helical" evidence="1">
    <location>
        <begin position="6"/>
        <end position="31"/>
    </location>
</feature>